<evidence type="ECO:0000259" key="5">
    <source>
        <dbReference type="PROSITE" id="PS51790"/>
    </source>
</evidence>
<evidence type="ECO:0000313" key="6">
    <source>
        <dbReference type="EMBL" id="MDE8653795.1"/>
    </source>
</evidence>
<keyword evidence="7" id="KW-1185">Reference proteome</keyword>
<dbReference type="InterPro" id="IPR002579">
    <property type="entry name" value="Met_Sox_Rdtase_MsrB_dom"/>
</dbReference>
<feature type="signal peptide" evidence="4">
    <location>
        <begin position="1"/>
        <end position="20"/>
    </location>
</feature>
<dbReference type="PROSITE" id="PS51257">
    <property type="entry name" value="PROKAR_LIPOPROTEIN"/>
    <property type="match status" value="1"/>
</dbReference>
<name>A0ABT5WV61_9SPHN</name>
<dbReference type="PROSITE" id="PS51790">
    <property type="entry name" value="MSRB"/>
    <property type="match status" value="1"/>
</dbReference>
<feature type="chain" id="PRO_5046392100" description="peptide-methionine (R)-S-oxide reductase" evidence="4">
    <location>
        <begin position="21"/>
        <end position="159"/>
    </location>
</feature>
<keyword evidence="2 6" id="KW-0560">Oxidoreductase</keyword>
<accession>A0ABT5WV61</accession>
<dbReference type="Pfam" id="PF01641">
    <property type="entry name" value="SelR"/>
    <property type="match status" value="1"/>
</dbReference>
<evidence type="ECO:0000256" key="3">
    <source>
        <dbReference type="ARBA" id="ARBA00048488"/>
    </source>
</evidence>
<protein>
    <recommendedName>
        <fullName evidence="1">peptide-methionine (R)-S-oxide reductase</fullName>
        <ecNumber evidence="1">1.8.4.12</ecNumber>
    </recommendedName>
</protein>
<dbReference type="PANTHER" id="PTHR10173:SF57">
    <property type="entry name" value="PEPTIDE-METHIONINE (R)-S-OXIDE REDUCTASE"/>
    <property type="match status" value="1"/>
</dbReference>
<evidence type="ECO:0000256" key="4">
    <source>
        <dbReference type="SAM" id="SignalP"/>
    </source>
</evidence>
<comment type="caution">
    <text evidence="6">The sequence shown here is derived from an EMBL/GenBank/DDBJ whole genome shotgun (WGS) entry which is preliminary data.</text>
</comment>
<proteinExistence type="predicted"/>
<evidence type="ECO:0000256" key="1">
    <source>
        <dbReference type="ARBA" id="ARBA00012499"/>
    </source>
</evidence>
<dbReference type="SUPFAM" id="SSF51316">
    <property type="entry name" value="Mss4-like"/>
    <property type="match status" value="1"/>
</dbReference>
<gene>
    <name evidence="6" type="primary">msrB</name>
    <name evidence="6" type="ORF">PYV00_19045</name>
</gene>
<dbReference type="Gene3D" id="2.170.150.20">
    <property type="entry name" value="Peptide methionine sulfoxide reductase"/>
    <property type="match status" value="1"/>
</dbReference>
<dbReference type="PANTHER" id="PTHR10173">
    <property type="entry name" value="METHIONINE SULFOXIDE REDUCTASE"/>
    <property type="match status" value="1"/>
</dbReference>
<dbReference type="InterPro" id="IPR011057">
    <property type="entry name" value="Mss4-like_sf"/>
</dbReference>
<feature type="domain" description="MsrB" evidence="5">
    <location>
        <begin position="38"/>
        <end position="159"/>
    </location>
</feature>
<dbReference type="InterPro" id="IPR028427">
    <property type="entry name" value="Met_Sox_Rdtase_MsrB"/>
</dbReference>
<dbReference type="EMBL" id="JARESE010000063">
    <property type="protein sequence ID" value="MDE8653795.1"/>
    <property type="molecule type" value="Genomic_DNA"/>
</dbReference>
<dbReference type="NCBIfam" id="TIGR00357">
    <property type="entry name" value="peptide-methionine (R)-S-oxide reductase MsrB"/>
    <property type="match status" value="1"/>
</dbReference>
<evidence type="ECO:0000256" key="2">
    <source>
        <dbReference type="ARBA" id="ARBA00023002"/>
    </source>
</evidence>
<sequence>MPRRRFLAWLSMGAALPVMAACGGGDASAKAYPVSFSEAEWRKRLTPAQFHILREQGTETPFTSPLNNEHRAGTFVCAADGNRLFASATKFDSGTGWPSFWKPLPGAIGTSTDFRLGYPRTEVHCARCGGHLGHVFDDGPKPTGKRYCMNGIAMKFVPA</sequence>
<comment type="catalytic activity">
    <reaction evidence="3">
        <text>L-methionyl-[protein] + [thioredoxin]-disulfide + H2O = L-methionyl-(R)-S-oxide-[protein] + [thioredoxin]-dithiol</text>
        <dbReference type="Rhea" id="RHEA:24164"/>
        <dbReference type="Rhea" id="RHEA-COMP:10698"/>
        <dbReference type="Rhea" id="RHEA-COMP:10700"/>
        <dbReference type="Rhea" id="RHEA-COMP:12313"/>
        <dbReference type="Rhea" id="RHEA-COMP:12314"/>
        <dbReference type="ChEBI" id="CHEBI:15377"/>
        <dbReference type="ChEBI" id="CHEBI:16044"/>
        <dbReference type="ChEBI" id="CHEBI:29950"/>
        <dbReference type="ChEBI" id="CHEBI:45764"/>
        <dbReference type="ChEBI" id="CHEBI:50058"/>
        <dbReference type="EC" id="1.8.4.12"/>
    </reaction>
</comment>
<evidence type="ECO:0000313" key="7">
    <source>
        <dbReference type="Proteomes" id="UP001216253"/>
    </source>
</evidence>
<keyword evidence="4" id="KW-0732">Signal</keyword>
<reference evidence="6 7" key="1">
    <citation type="submission" date="2023-03" db="EMBL/GenBank/DDBJ databases">
        <title>NovoSphingobium album sp. nov. isolated from polycyclic aromatic hydrocarbons- and heavy-metal polluted soil.</title>
        <authorList>
            <person name="Liu Z."/>
            <person name="Wang K."/>
        </authorList>
    </citation>
    <scope>NUCLEOTIDE SEQUENCE [LARGE SCALE GENOMIC DNA]</scope>
    <source>
        <strain evidence="6 7">H3SJ31-1</strain>
    </source>
</reference>
<dbReference type="GO" id="GO:0033743">
    <property type="term" value="F:peptide-methionine (R)-S-oxide reductase activity"/>
    <property type="evidence" value="ECO:0007669"/>
    <property type="project" value="UniProtKB-EC"/>
</dbReference>
<dbReference type="Proteomes" id="UP001216253">
    <property type="component" value="Unassembled WGS sequence"/>
</dbReference>
<organism evidence="6 7">
    <name type="scientific">Novosphingobium album</name>
    <name type="common">ex Liu et al. 2023</name>
    <dbReference type="NCBI Taxonomy" id="3031130"/>
    <lineage>
        <taxon>Bacteria</taxon>
        <taxon>Pseudomonadati</taxon>
        <taxon>Pseudomonadota</taxon>
        <taxon>Alphaproteobacteria</taxon>
        <taxon>Sphingomonadales</taxon>
        <taxon>Sphingomonadaceae</taxon>
        <taxon>Novosphingobium</taxon>
    </lineage>
</organism>
<dbReference type="EC" id="1.8.4.12" evidence="1"/>